<dbReference type="InterPro" id="IPR019776">
    <property type="entry name" value="Flagellar_basal_body_rod_CS"/>
</dbReference>
<protein>
    <recommendedName>
        <fullName evidence="3 6">Flagellar basal-body rod protein FlgC</fullName>
    </recommendedName>
</protein>
<evidence type="ECO:0000256" key="3">
    <source>
        <dbReference type="ARBA" id="ARBA00017941"/>
    </source>
</evidence>
<evidence type="ECO:0000256" key="1">
    <source>
        <dbReference type="ARBA" id="ARBA00004117"/>
    </source>
</evidence>
<dbReference type="NCBIfam" id="TIGR01395">
    <property type="entry name" value="FlgC"/>
    <property type="match status" value="1"/>
</dbReference>
<proteinExistence type="inferred from homology"/>
<comment type="similarity">
    <text evidence="2">Belongs to the flagella basal body rod proteins family.</text>
</comment>
<evidence type="ECO:0000256" key="2">
    <source>
        <dbReference type="ARBA" id="ARBA00009677"/>
    </source>
</evidence>
<keyword evidence="9" id="KW-0282">Flagellum</keyword>
<organism evidence="9">
    <name type="scientific">Mesoaciditoga lauensis</name>
    <dbReference type="NCBI Taxonomy" id="1495039"/>
    <lineage>
        <taxon>Bacteria</taxon>
        <taxon>Thermotogati</taxon>
        <taxon>Thermotogota</taxon>
        <taxon>Thermotogae</taxon>
        <taxon>Mesoaciditogales</taxon>
        <taxon>Mesoaciditogaceae</taxon>
        <taxon>Mesoaciditoga</taxon>
    </lineage>
</organism>
<keyword evidence="4 6" id="KW-0975">Bacterial flagellum</keyword>
<feature type="domain" description="Flagellar basal body rod protein N-terminal" evidence="7">
    <location>
        <begin position="7"/>
        <end position="34"/>
    </location>
</feature>
<evidence type="ECO:0000259" key="7">
    <source>
        <dbReference type="Pfam" id="PF00460"/>
    </source>
</evidence>
<accession>A0A7V3VS64</accession>
<comment type="caution">
    <text evidence="9">The sequence shown here is derived from an EMBL/GenBank/DDBJ whole genome shotgun (WGS) entry which is preliminary data.</text>
</comment>
<evidence type="ECO:0000256" key="4">
    <source>
        <dbReference type="ARBA" id="ARBA00023143"/>
    </source>
</evidence>
<evidence type="ECO:0000256" key="6">
    <source>
        <dbReference type="RuleBase" id="RU362062"/>
    </source>
</evidence>
<comment type="subcellular location">
    <subcellularLocation>
        <location evidence="1 6">Bacterial flagellum basal body</location>
    </subcellularLocation>
</comment>
<comment type="subunit">
    <text evidence="5 6">The basal body constitutes a major portion of the flagellar organelle and consists of four rings (L,P,S, and M) mounted on a central rod. The rod consists of about 26 subunits of FlgG in the distal portion, and FlgB, FlgC and FlgF are thought to build up the proximal portion of the rod with about 6 subunits each.</text>
</comment>
<reference evidence="9" key="1">
    <citation type="journal article" date="2020" name="mSystems">
        <title>Genome- and Community-Level Interaction Insights into Carbon Utilization and Element Cycling Functions of Hydrothermarchaeota in Hydrothermal Sediment.</title>
        <authorList>
            <person name="Zhou Z."/>
            <person name="Liu Y."/>
            <person name="Xu W."/>
            <person name="Pan J."/>
            <person name="Luo Z.H."/>
            <person name="Li M."/>
        </authorList>
    </citation>
    <scope>NUCLEOTIDE SEQUENCE [LARGE SCALE GENOMIC DNA]</scope>
    <source>
        <strain evidence="9">SpSt-966</strain>
    </source>
</reference>
<sequence length="137" mass="14874">MSLFTALNISSSGMTAEQLRVDIISNNIANANTTETPNGGPYRKEIPIFAEQFRNSNDGATPYGVAVVKIAQDQSPFVEEYDPSNPNANSKGYVQMPNVNVLREMVDMIDAQRNYEANAAVISDVKTMADAALQIGK</sequence>
<dbReference type="Pfam" id="PF06429">
    <property type="entry name" value="Flg_bbr_C"/>
    <property type="match status" value="1"/>
</dbReference>
<feature type="domain" description="Flagellar basal-body/hook protein C-terminal" evidence="8">
    <location>
        <begin position="91"/>
        <end position="135"/>
    </location>
</feature>
<dbReference type="InterPro" id="IPR010930">
    <property type="entry name" value="Flg_bb/hook_C_dom"/>
</dbReference>
<dbReference type="PROSITE" id="PS00588">
    <property type="entry name" value="FLAGELLA_BB_ROD"/>
    <property type="match status" value="1"/>
</dbReference>
<dbReference type="AlphaFoldDB" id="A0A7V3VS64"/>
<dbReference type="InterPro" id="IPR001444">
    <property type="entry name" value="Flag_bb_rod_N"/>
</dbReference>
<evidence type="ECO:0000256" key="5">
    <source>
        <dbReference type="ARBA" id="ARBA00025933"/>
    </source>
</evidence>
<dbReference type="EMBL" id="DTPE01000058">
    <property type="protein sequence ID" value="HGE74747.1"/>
    <property type="molecule type" value="Genomic_DNA"/>
</dbReference>
<keyword evidence="9" id="KW-0969">Cilium</keyword>
<dbReference type="InterPro" id="IPR006299">
    <property type="entry name" value="FlgC"/>
</dbReference>
<dbReference type="PANTHER" id="PTHR30435:SF2">
    <property type="entry name" value="FLAGELLAR BASAL-BODY ROD PROTEIN FLGC"/>
    <property type="match status" value="1"/>
</dbReference>
<gene>
    <name evidence="9" type="primary">flgC</name>
    <name evidence="9" type="ORF">ENX73_01300</name>
</gene>
<dbReference type="GO" id="GO:0071978">
    <property type="term" value="P:bacterial-type flagellum-dependent swarming motility"/>
    <property type="evidence" value="ECO:0007669"/>
    <property type="project" value="TreeGrafter"/>
</dbReference>
<dbReference type="GO" id="GO:0030694">
    <property type="term" value="C:bacterial-type flagellum basal body, rod"/>
    <property type="evidence" value="ECO:0007669"/>
    <property type="project" value="UniProtKB-UniRule"/>
</dbReference>
<dbReference type="PANTHER" id="PTHR30435">
    <property type="entry name" value="FLAGELLAR PROTEIN"/>
    <property type="match status" value="1"/>
</dbReference>
<dbReference type="Pfam" id="PF00460">
    <property type="entry name" value="Flg_bb_rod"/>
    <property type="match status" value="1"/>
</dbReference>
<keyword evidence="9" id="KW-0966">Cell projection</keyword>
<evidence type="ECO:0000259" key="8">
    <source>
        <dbReference type="Pfam" id="PF06429"/>
    </source>
</evidence>
<name>A0A7V3VS64_9BACT</name>
<evidence type="ECO:0000313" key="9">
    <source>
        <dbReference type="EMBL" id="HGE74747.1"/>
    </source>
</evidence>